<dbReference type="EMBL" id="CAJOBA010000736">
    <property type="protein sequence ID" value="CAF3552982.1"/>
    <property type="molecule type" value="Genomic_DNA"/>
</dbReference>
<accession>A0A8S2GR44</accession>
<comment type="caution">
    <text evidence="2">The sequence shown here is derived from an EMBL/GenBank/DDBJ whole genome shotgun (WGS) entry which is preliminary data.</text>
</comment>
<evidence type="ECO:0000313" key="2">
    <source>
        <dbReference type="EMBL" id="CAF3552982.1"/>
    </source>
</evidence>
<feature type="non-terminal residue" evidence="2">
    <location>
        <position position="1"/>
    </location>
</feature>
<evidence type="ECO:0000313" key="3">
    <source>
        <dbReference type="Proteomes" id="UP000682733"/>
    </source>
</evidence>
<organism evidence="2 3">
    <name type="scientific">Didymodactylos carnosus</name>
    <dbReference type="NCBI Taxonomy" id="1234261"/>
    <lineage>
        <taxon>Eukaryota</taxon>
        <taxon>Metazoa</taxon>
        <taxon>Spiralia</taxon>
        <taxon>Gnathifera</taxon>
        <taxon>Rotifera</taxon>
        <taxon>Eurotatoria</taxon>
        <taxon>Bdelloidea</taxon>
        <taxon>Philodinida</taxon>
        <taxon>Philodinidae</taxon>
        <taxon>Didymodactylos</taxon>
    </lineage>
</organism>
<dbReference type="Proteomes" id="UP000682733">
    <property type="component" value="Unassembled WGS sequence"/>
</dbReference>
<evidence type="ECO:0000313" key="1">
    <source>
        <dbReference type="EMBL" id="CAF0772112.1"/>
    </source>
</evidence>
<protein>
    <submittedName>
        <fullName evidence="2">Uncharacterized protein</fullName>
    </submittedName>
</protein>
<dbReference type="EMBL" id="CAJNOK010000736">
    <property type="protein sequence ID" value="CAF0772112.1"/>
    <property type="molecule type" value="Genomic_DNA"/>
</dbReference>
<dbReference type="Proteomes" id="UP000677228">
    <property type="component" value="Unassembled WGS sequence"/>
</dbReference>
<gene>
    <name evidence="1" type="ORF">OVA965_LOCUS3139</name>
    <name evidence="2" type="ORF">TMI583_LOCUS3138</name>
</gene>
<proteinExistence type="predicted"/>
<dbReference type="AlphaFoldDB" id="A0A8S2GR44"/>
<sequence>DPVDVVVITGVVDVVDVVVVLVIDGIVTLKVTLWIKPTNINSVTLWIKPTNINSGTILHASYLPGDSGNCYDLLVLNPNTTLNASASTAIDVITTNPLVGDTSVHIAFFYSCYNSIQLCITGMLTVQWGIRVSYCQLGGTYQAYLKIGNASPAGLLTCLFHPLSLTTSGHIKQMLCKAFRDNLPLSRTRLWFNSGELLQKLLATLNA</sequence>
<name>A0A8S2GR44_9BILA</name>
<reference evidence="2" key="1">
    <citation type="submission" date="2021-02" db="EMBL/GenBank/DDBJ databases">
        <authorList>
            <person name="Nowell W R."/>
        </authorList>
    </citation>
    <scope>NUCLEOTIDE SEQUENCE</scope>
</reference>